<accession>A0A938XB43</accession>
<evidence type="ECO:0000313" key="3">
    <source>
        <dbReference type="Proteomes" id="UP000705508"/>
    </source>
</evidence>
<evidence type="ECO:0000313" key="2">
    <source>
        <dbReference type="EMBL" id="MBM6948201.1"/>
    </source>
</evidence>
<keyword evidence="1" id="KW-0812">Transmembrane</keyword>
<reference evidence="2" key="1">
    <citation type="submission" date="2020-08" db="EMBL/GenBank/DDBJ databases">
        <authorList>
            <person name="Cejkova D."/>
            <person name="Kubasova T."/>
            <person name="Jahodarova E."/>
            <person name="Rychlik I."/>
        </authorList>
    </citation>
    <scope>NUCLEOTIDE SEQUENCE</scope>
    <source>
        <strain evidence="2">An582</strain>
    </source>
</reference>
<dbReference type="RefSeq" id="WP_204906224.1">
    <property type="nucleotide sequence ID" value="NZ_JACJKS010000006.1"/>
</dbReference>
<reference evidence="2" key="2">
    <citation type="journal article" date="2021" name="Sci. Rep.">
        <title>The distribution of antibiotic resistance genes in chicken gut microbiota commensals.</title>
        <authorList>
            <person name="Juricova H."/>
            <person name="Matiasovicova J."/>
            <person name="Kubasova T."/>
            <person name="Cejkova D."/>
            <person name="Rychlik I."/>
        </authorList>
    </citation>
    <scope>NUCLEOTIDE SEQUENCE</scope>
    <source>
        <strain evidence="2">An582</strain>
    </source>
</reference>
<evidence type="ECO:0000256" key="1">
    <source>
        <dbReference type="SAM" id="Phobius"/>
    </source>
</evidence>
<protein>
    <submittedName>
        <fullName evidence="2">Uncharacterized protein</fullName>
    </submittedName>
</protein>
<organism evidence="2 3">
    <name type="scientific">Mordavella massiliensis</name>
    <dbReference type="NCBI Taxonomy" id="1871024"/>
    <lineage>
        <taxon>Bacteria</taxon>
        <taxon>Bacillati</taxon>
        <taxon>Bacillota</taxon>
        <taxon>Clostridia</taxon>
        <taxon>Eubacteriales</taxon>
        <taxon>Clostridiaceae</taxon>
        <taxon>Mordavella</taxon>
    </lineage>
</organism>
<name>A0A938XB43_9CLOT</name>
<feature type="transmembrane region" description="Helical" evidence="1">
    <location>
        <begin position="114"/>
        <end position="139"/>
    </location>
</feature>
<gene>
    <name evidence="2" type="ORF">H6A20_05955</name>
</gene>
<keyword evidence="1" id="KW-0472">Membrane</keyword>
<feature type="transmembrane region" description="Helical" evidence="1">
    <location>
        <begin position="81"/>
        <end position="102"/>
    </location>
</feature>
<feature type="transmembrane region" description="Helical" evidence="1">
    <location>
        <begin position="7"/>
        <end position="28"/>
    </location>
</feature>
<dbReference type="EMBL" id="JACJKS010000006">
    <property type="protein sequence ID" value="MBM6948201.1"/>
    <property type="molecule type" value="Genomic_DNA"/>
</dbReference>
<sequence length="149" mass="16413">MNAKRILYIAAVVLEAAALTGAYIIHYFTKRKLGMVRYVNFKNMSWERDYPVEILTTVCAAAAVVLTVLILLAFLKRRRELTGLTAAMNAAMVVLTALYAGYALGCSKEVMADYYFISGLFLLAAAVQIVKTGLSTFALGRRKEKGSEE</sequence>
<dbReference type="AlphaFoldDB" id="A0A938XB43"/>
<comment type="caution">
    <text evidence="2">The sequence shown here is derived from an EMBL/GenBank/DDBJ whole genome shotgun (WGS) entry which is preliminary data.</text>
</comment>
<keyword evidence="1" id="KW-1133">Transmembrane helix</keyword>
<proteinExistence type="predicted"/>
<feature type="transmembrane region" description="Helical" evidence="1">
    <location>
        <begin position="54"/>
        <end position="74"/>
    </location>
</feature>
<dbReference type="Proteomes" id="UP000705508">
    <property type="component" value="Unassembled WGS sequence"/>
</dbReference>